<comment type="caution">
    <text evidence="2">The sequence shown here is derived from an EMBL/GenBank/DDBJ whole genome shotgun (WGS) entry which is preliminary data.</text>
</comment>
<evidence type="ECO:0000313" key="3">
    <source>
        <dbReference type="Proteomes" id="UP001557484"/>
    </source>
</evidence>
<protein>
    <recommendedName>
        <fullName evidence="4">Outer membrane protein beta-barrel domain-containing protein</fullName>
    </recommendedName>
</protein>
<dbReference type="EMBL" id="JBFRYB010000001">
    <property type="protein sequence ID" value="MEX1664570.1"/>
    <property type="molecule type" value="Genomic_DNA"/>
</dbReference>
<evidence type="ECO:0000256" key="1">
    <source>
        <dbReference type="SAM" id="SignalP"/>
    </source>
</evidence>
<feature type="chain" id="PRO_5045768350" description="Outer membrane protein beta-barrel domain-containing protein" evidence="1">
    <location>
        <begin position="24"/>
        <end position="202"/>
    </location>
</feature>
<keyword evidence="3" id="KW-1185">Reference proteome</keyword>
<reference evidence="2 3" key="1">
    <citation type="journal article" date="2011" name="Int. J. Syst. Evol. Microbiol.">
        <title>Zhongshania antarctica gen. nov., sp. nov. and Zhongshania guokunii sp. nov., gammaproteobacteria respectively isolated from coastal attached (fast) ice and surface seawater of the Antarctic.</title>
        <authorList>
            <person name="Li H.J."/>
            <person name="Zhang X.Y."/>
            <person name="Chen C.X."/>
            <person name="Zhang Y.J."/>
            <person name="Gao Z.M."/>
            <person name="Yu Y."/>
            <person name="Chen X.L."/>
            <person name="Chen B."/>
            <person name="Zhang Y.Z."/>
        </authorList>
    </citation>
    <scope>NUCLEOTIDE SEQUENCE [LARGE SCALE GENOMIC DNA]</scope>
    <source>
        <strain evidence="2 3">R06B22</strain>
    </source>
</reference>
<dbReference type="Proteomes" id="UP001557484">
    <property type="component" value="Unassembled WGS sequence"/>
</dbReference>
<name>A0ABV3TTD0_9GAMM</name>
<keyword evidence="1" id="KW-0732">Signal</keyword>
<evidence type="ECO:0000313" key="2">
    <source>
        <dbReference type="EMBL" id="MEX1664570.1"/>
    </source>
</evidence>
<feature type="signal peptide" evidence="1">
    <location>
        <begin position="1"/>
        <end position="23"/>
    </location>
</feature>
<proteinExistence type="predicted"/>
<dbReference type="RefSeq" id="WP_368374692.1">
    <property type="nucleotide sequence ID" value="NZ_JBFRYB010000001.1"/>
</dbReference>
<evidence type="ECO:0008006" key="4">
    <source>
        <dbReference type="Google" id="ProtNLM"/>
    </source>
</evidence>
<gene>
    <name evidence="2" type="ORF">AB4875_03660</name>
</gene>
<accession>A0ABV3TTD0</accession>
<sequence length="202" mass="22068">MSRSFFSLVLMCLAALWSLGAQAEEPKAEGGFSARPLVTAGYTSGGDTLVEVEFENGDKDKLKAGGAFLLGFGVEFVSADGELAVQLTANYHFDSINAENGEATFERYPIELVFFDQGEKHRYGAGFTVHLSPTAQVKADGGRRDSLNFDPAVGFLFEYNYLVGKGLWLGLRYTLIDYDTPGSFNSVTVDGNHFGLMAHFRF</sequence>
<organism evidence="2 3">
    <name type="scientific">Zhongshania arctica</name>
    <dbReference type="NCBI Taxonomy" id="3238302"/>
    <lineage>
        <taxon>Bacteria</taxon>
        <taxon>Pseudomonadati</taxon>
        <taxon>Pseudomonadota</taxon>
        <taxon>Gammaproteobacteria</taxon>
        <taxon>Cellvibrionales</taxon>
        <taxon>Spongiibacteraceae</taxon>
        <taxon>Zhongshania</taxon>
    </lineage>
</organism>